<feature type="domain" description="Tc1-like transposase DDE" evidence="1">
    <location>
        <begin position="1"/>
        <end position="51"/>
    </location>
</feature>
<organism evidence="2 3">
    <name type="scientific">Oncorhynchus tshawytscha</name>
    <name type="common">Chinook salmon</name>
    <name type="synonym">Salmo tshawytscha</name>
    <dbReference type="NCBI Taxonomy" id="74940"/>
    <lineage>
        <taxon>Eukaryota</taxon>
        <taxon>Metazoa</taxon>
        <taxon>Chordata</taxon>
        <taxon>Craniata</taxon>
        <taxon>Vertebrata</taxon>
        <taxon>Euteleostomi</taxon>
        <taxon>Actinopterygii</taxon>
        <taxon>Neopterygii</taxon>
        <taxon>Teleostei</taxon>
        <taxon>Protacanthopterygii</taxon>
        <taxon>Salmoniformes</taxon>
        <taxon>Salmonidae</taxon>
        <taxon>Salmoninae</taxon>
        <taxon>Oncorhynchus</taxon>
    </lineage>
</organism>
<reference evidence="2" key="3">
    <citation type="submission" date="2025-09" db="UniProtKB">
        <authorList>
            <consortium name="Ensembl"/>
        </authorList>
    </citation>
    <scope>IDENTIFICATION</scope>
</reference>
<reference evidence="3" key="1">
    <citation type="journal article" date="2018" name="PLoS ONE">
        <title>Chinook salmon (Oncorhynchus tshawytscha) genome and transcriptome.</title>
        <authorList>
            <person name="Christensen K.A."/>
            <person name="Leong J.S."/>
            <person name="Sakhrani D."/>
            <person name="Biagi C.A."/>
            <person name="Minkley D.R."/>
            <person name="Withler R.E."/>
            <person name="Rondeau E.B."/>
            <person name="Koop B.F."/>
            <person name="Devlin R.H."/>
        </authorList>
    </citation>
    <scope>NUCLEOTIDE SEQUENCE [LARGE SCALE GENOMIC DNA]</scope>
</reference>
<name>A0AAZ3SHF3_ONCTS</name>
<proteinExistence type="predicted"/>
<dbReference type="Pfam" id="PF13358">
    <property type="entry name" value="DDE_3"/>
    <property type="match status" value="1"/>
</dbReference>
<dbReference type="Gene3D" id="3.30.420.10">
    <property type="entry name" value="Ribonuclease H-like superfamily/Ribonuclease H"/>
    <property type="match status" value="1"/>
</dbReference>
<reference evidence="2" key="2">
    <citation type="submission" date="2025-08" db="UniProtKB">
        <authorList>
            <consortium name="Ensembl"/>
        </authorList>
    </citation>
    <scope>IDENTIFICATION</scope>
</reference>
<dbReference type="Ensembl" id="ENSOTST00005136249.1">
    <property type="protein sequence ID" value="ENSOTSP00005152478.1"/>
    <property type="gene ID" value="ENSOTSG00005061993.1"/>
</dbReference>
<dbReference type="InterPro" id="IPR036397">
    <property type="entry name" value="RNaseH_sf"/>
</dbReference>
<evidence type="ECO:0000313" key="2">
    <source>
        <dbReference type="Ensembl" id="ENSOTSP00005152478.1"/>
    </source>
</evidence>
<sequence>MDNDPKHTSKVVAKWLKDNNVKVLEWPSHRPDLDPIEHLWVELKKHVRTRRPTNLIVTPALSGGMGQNSPNSLWEACGRLPKTFDPS</sequence>
<evidence type="ECO:0000259" key="1">
    <source>
        <dbReference type="Pfam" id="PF13358"/>
    </source>
</evidence>
<dbReference type="GO" id="GO:0003676">
    <property type="term" value="F:nucleic acid binding"/>
    <property type="evidence" value="ECO:0007669"/>
    <property type="project" value="InterPro"/>
</dbReference>
<dbReference type="AlphaFoldDB" id="A0AAZ3SHF3"/>
<dbReference type="GeneTree" id="ENSGT01150000287070"/>
<dbReference type="InterPro" id="IPR038717">
    <property type="entry name" value="Tc1-like_DDE_dom"/>
</dbReference>
<evidence type="ECO:0000313" key="3">
    <source>
        <dbReference type="Proteomes" id="UP000694402"/>
    </source>
</evidence>
<accession>A0AAZ3SHF3</accession>
<protein>
    <recommendedName>
        <fullName evidence="1">Tc1-like transposase DDE domain-containing protein</fullName>
    </recommendedName>
</protein>
<dbReference type="Proteomes" id="UP000694402">
    <property type="component" value="Unassembled WGS sequence"/>
</dbReference>
<keyword evidence="3" id="KW-1185">Reference proteome</keyword>